<dbReference type="EC" id="2.6.1.-" evidence="7"/>
<feature type="domain" description="Aminotransferase class I/classII large" evidence="6">
    <location>
        <begin position="27"/>
        <end position="385"/>
    </location>
</feature>
<dbReference type="InterPro" id="IPR004839">
    <property type="entry name" value="Aminotransferase_I/II_large"/>
</dbReference>
<name>A0A7Y9IQ86_9BURK</name>
<dbReference type="EMBL" id="JACBYR010000001">
    <property type="protein sequence ID" value="NYE80979.1"/>
    <property type="molecule type" value="Genomic_DNA"/>
</dbReference>
<proteinExistence type="inferred from homology"/>
<keyword evidence="5" id="KW-0663">Pyridoxal phosphate</keyword>
<dbReference type="SUPFAM" id="SSF53383">
    <property type="entry name" value="PLP-dependent transferases"/>
    <property type="match status" value="1"/>
</dbReference>
<comment type="similarity">
    <text evidence="2">Belongs to the class-I pyridoxal-phosphate-dependent aminotransferase family.</text>
</comment>
<dbReference type="GO" id="GO:0005737">
    <property type="term" value="C:cytoplasm"/>
    <property type="evidence" value="ECO:0007669"/>
    <property type="project" value="TreeGrafter"/>
</dbReference>
<dbReference type="InterPro" id="IPR015422">
    <property type="entry name" value="PyrdxlP-dep_Trfase_small"/>
</dbReference>
<evidence type="ECO:0000313" key="7">
    <source>
        <dbReference type="EMBL" id="NYE80979.1"/>
    </source>
</evidence>
<evidence type="ECO:0000313" key="8">
    <source>
        <dbReference type="Proteomes" id="UP000542125"/>
    </source>
</evidence>
<protein>
    <submittedName>
        <fullName evidence="7">Methionine aminotransferase</fullName>
        <ecNumber evidence="7">2.6.1.-</ecNumber>
    </submittedName>
</protein>
<keyword evidence="3 7" id="KW-0032">Aminotransferase</keyword>
<comment type="caution">
    <text evidence="7">The sequence shown here is derived from an EMBL/GenBank/DDBJ whole genome shotgun (WGS) entry which is preliminary data.</text>
</comment>
<evidence type="ECO:0000256" key="1">
    <source>
        <dbReference type="ARBA" id="ARBA00001933"/>
    </source>
</evidence>
<evidence type="ECO:0000256" key="4">
    <source>
        <dbReference type="ARBA" id="ARBA00022679"/>
    </source>
</evidence>
<organism evidence="7 8">
    <name type="scientific">Pigmentiphaga litoralis</name>
    <dbReference type="NCBI Taxonomy" id="516702"/>
    <lineage>
        <taxon>Bacteria</taxon>
        <taxon>Pseudomonadati</taxon>
        <taxon>Pseudomonadota</taxon>
        <taxon>Betaproteobacteria</taxon>
        <taxon>Burkholderiales</taxon>
        <taxon>Alcaligenaceae</taxon>
        <taxon>Pigmentiphaga</taxon>
    </lineage>
</organism>
<dbReference type="PANTHER" id="PTHR43807">
    <property type="entry name" value="FI04487P"/>
    <property type="match status" value="1"/>
</dbReference>
<evidence type="ECO:0000256" key="3">
    <source>
        <dbReference type="ARBA" id="ARBA00022576"/>
    </source>
</evidence>
<dbReference type="GO" id="GO:0030170">
    <property type="term" value="F:pyridoxal phosphate binding"/>
    <property type="evidence" value="ECO:0007669"/>
    <property type="project" value="InterPro"/>
</dbReference>
<dbReference type="InterPro" id="IPR015421">
    <property type="entry name" value="PyrdxlP-dep_Trfase_major"/>
</dbReference>
<evidence type="ECO:0000259" key="6">
    <source>
        <dbReference type="Pfam" id="PF00155"/>
    </source>
</evidence>
<dbReference type="NCBIfam" id="NF009079">
    <property type="entry name" value="PRK12414.1"/>
    <property type="match status" value="1"/>
</dbReference>
<dbReference type="CDD" id="cd00609">
    <property type="entry name" value="AAT_like"/>
    <property type="match status" value="1"/>
</dbReference>
<dbReference type="InterPro" id="IPR051326">
    <property type="entry name" value="Kynurenine-oxoglutarate_AT"/>
</dbReference>
<reference evidence="7 8" key="1">
    <citation type="submission" date="2020-07" db="EMBL/GenBank/DDBJ databases">
        <title>Genomic Encyclopedia of Type Strains, Phase IV (KMG-V): Genome sequencing to study the core and pangenomes of soil and plant-associated prokaryotes.</title>
        <authorList>
            <person name="Whitman W."/>
        </authorList>
    </citation>
    <scope>NUCLEOTIDE SEQUENCE [LARGE SCALE GENOMIC DNA]</scope>
    <source>
        <strain evidence="7 8">SAS40</strain>
    </source>
</reference>
<accession>A0A7Y9IQ86</accession>
<dbReference type="Gene3D" id="3.90.1150.10">
    <property type="entry name" value="Aspartate Aminotransferase, domain 1"/>
    <property type="match status" value="1"/>
</dbReference>
<comment type="cofactor">
    <cofactor evidence="1">
        <name>pyridoxal 5'-phosphate</name>
        <dbReference type="ChEBI" id="CHEBI:597326"/>
    </cofactor>
</comment>
<keyword evidence="8" id="KW-1185">Reference proteome</keyword>
<dbReference type="Gene3D" id="3.40.640.10">
    <property type="entry name" value="Type I PLP-dependent aspartate aminotransferase-like (Major domain)"/>
    <property type="match status" value="1"/>
</dbReference>
<dbReference type="GO" id="GO:0016212">
    <property type="term" value="F:kynurenine-oxoglutarate transaminase activity"/>
    <property type="evidence" value="ECO:0007669"/>
    <property type="project" value="TreeGrafter"/>
</dbReference>
<sequence length="388" mass="42620">MLNSKLPDVGVTIFTVMSRLAAEHQAVNLGQGYPDFDPDPELLSLVNRAMLDGHNQYAFMPGIAALREAIALKTTQLYGANYHADSDITVTSGATQALMTAILACVHPGDEVIVLEPNYDSYVPAIRLAGGIPVPVALTPPTPSHPTFRPDWDRVRAAITPRTRLLMINFPHNPTGAVLNDADLDALERIVAETGIYLISDEVYEHIVFDGVPHASVARRPALAARSFVISSFGKTFHTTGWKIGYCCAPANMTEEFRKVHQFMVFSVATPLQVGLAVFMAEPRHYLDLPAFYQTKRDQLAAGLATTRFKVLPSPGTFFLMADYSAVSDLPEAEFARWLTLNHGVAVIPIAAFYGDPHAATSNRQLVRFCFAKRAETLDLAIERLRRV</sequence>
<evidence type="ECO:0000256" key="2">
    <source>
        <dbReference type="ARBA" id="ARBA00007441"/>
    </source>
</evidence>
<dbReference type="RefSeq" id="WP_179582562.1">
    <property type="nucleotide sequence ID" value="NZ_JACBYR010000001.1"/>
</dbReference>
<dbReference type="NCBIfam" id="NF006569">
    <property type="entry name" value="PRK09082.1"/>
    <property type="match status" value="1"/>
</dbReference>
<dbReference type="FunFam" id="3.40.640.10:FF:000033">
    <property type="entry name" value="Aspartate aminotransferase"/>
    <property type="match status" value="1"/>
</dbReference>
<keyword evidence="4 7" id="KW-0808">Transferase</keyword>
<dbReference type="InterPro" id="IPR015424">
    <property type="entry name" value="PyrdxlP-dep_Trfase"/>
</dbReference>
<dbReference type="Proteomes" id="UP000542125">
    <property type="component" value="Unassembled WGS sequence"/>
</dbReference>
<dbReference type="Pfam" id="PF00155">
    <property type="entry name" value="Aminotran_1_2"/>
    <property type="match status" value="1"/>
</dbReference>
<evidence type="ECO:0000256" key="5">
    <source>
        <dbReference type="ARBA" id="ARBA00022898"/>
    </source>
</evidence>
<dbReference type="PANTHER" id="PTHR43807:SF20">
    <property type="entry name" value="FI04487P"/>
    <property type="match status" value="1"/>
</dbReference>
<dbReference type="AlphaFoldDB" id="A0A7Y9IQ86"/>
<gene>
    <name evidence="7" type="ORF">FHW18_000250</name>
</gene>